<reference evidence="3" key="1">
    <citation type="submission" date="2010-08" db="EMBL/GenBank/DDBJ databases">
        <authorList>
            <consortium name="Caenorhabditis japonica Sequencing Consortium"/>
            <person name="Wilson R.K."/>
        </authorList>
    </citation>
    <scope>NUCLEOTIDE SEQUENCE [LARGE SCALE GENOMIC DNA]</scope>
    <source>
        <strain evidence="3">DF5081</strain>
    </source>
</reference>
<reference evidence="2" key="2">
    <citation type="submission" date="2022-06" db="UniProtKB">
        <authorList>
            <consortium name="EnsemblMetazoa"/>
        </authorList>
    </citation>
    <scope>IDENTIFICATION</scope>
    <source>
        <strain evidence="2">DF5081</strain>
    </source>
</reference>
<protein>
    <submittedName>
        <fullName evidence="2">Uncharacterized protein</fullName>
    </submittedName>
</protein>
<evidence type="ECO:0000256" key="1">
    <source>
        <dbReference type="SAM" id="Phobius"/>
    </source>
</evidence>
<keyword evidence="1" id="KW-0812">Transmembrane</keyword>
<evidence type="ECO:0000313" key="3">
    <source>
        <dbReference type="Proteomes" id="UP000005237"/>
    </source>
</evidence>
<dbReference type="AlphaFoldDB" id="A0A8R1IRL8"/>
<keyword evidence="1" id="KW-0472">Membrane</keyword>
<dbReference type="SUPFAM" id="SSF103473">
    <property type="entry name" value="MFS general substrate transporter"/>
    <property type="match status" value="1"/>
</dbReference>
<dbReference type="EnsemblMetazoa" id="CJA40640.1">
    <property type="protein sequence ID" value="CJA40640.1"/>
    <property type="gene ID" value="WBGene00216488"/>
</dbReference>
<feature type="transmembrane region" description="Helical" evidence="1">
    <location>
        <begin position="9"/>
        <end position="35"/>
    </location>
</feature>
<keyword evidence="1" id="KW-1133">Transmembrane helix</keyword>
<organism evidence="2 3">
    <name type="scientific">Caenorhabditis japonica</name>
    <dbReference type="NCBI Taxonomy" id="281687"/>
    <lineage>
        <taxon>Eukaryota</taxon>
        <taxon>Metazoa</taxon>
        <taxon>Ecdysozoa</taxon>
        <taxon>Nematoda</taxon>
        <taxon>Chromadorea</taxon>
        <taxon>Rhabditida</taxon>
        <taxon>Rhabditina</taxon>
        <taxon>Rhabditomorpha</taxon>
        <taxon>Rhabditoidea</taxon>
        <taxon>Rhabditidae</taxon>
        <taxon>Peloderinae</taxon>
        <taxon>Caenorhabditis</taxon>
    </lineage>
</organism>
<sequence>MCERTNWKVVYLMGVFSLIQNTQYSIYVITMFSYLLKRNESATETQFGWIMATSSFGHCVGCFVLGWWNSRTSKV</sequence>
<evidence type="ECO:0000313" key="2">
    <source>
        <dbReference type="EnsemblMetazoa" id="CJA40640.1"/>
    </source>
</evidence>
<name>A0A8R1IRL8_CAEJA</name>
<dbReference type="Proteomes" id="UP000005237">
    <property type="component" value="Unassembled WGS sequence"/>
</dbReference>
<accession>A0A8R1IRL8</accession>
<proteinExistence type="predicted"/>
<feature type="transmembrane region" description="Helical" evidence="1">
    <location>
        <begin position="47"/>
        <end position="68"/>
    </location>
</feature>
<dbReference type="InterPro" id="IPR036259">
    <property type="entry name" value="MFS_trans_sf"/>
</dbReference>
<keyword evidence="3" id="KW-1185">Reference proteome</keyword>